<dbReference type="EMBL" id="LR796344">
    <property type="protein sequence ID" value="CAB4138415.1"/>
    <property type="molecule type" value="Genomic_DNA"/>
</dbReference>
<dbReference type="Gene3D" id="3.30.40.220">
    <property type="match status" value="1"/>
</dbReference>
<organism evidence="1">
    <name type="scientific">uncultured Caudovirales phage</name>
    <dbReference type="NCBI Taxonomy" id="2100421"/>
    <lineage>
        <taxon>Viruses</taxon>
        <taxon>Duplodnaviria</taxon>
        <taxon>Heunggongvirae</taxon>
        <taxon>Uroviricota</taxon>
        <taxon>Caudoviricetes</taxon>
        <taxon>Peduoviridae</taxon>
        <taxon>Maltschvirus</taxon>
        <taxon>Maltschvirus maltsch</taxon>
    </lineage>
</organism>
<accession>A0A6J5LVD6</accession>
<evidence type="ECO:0000313" key="1">
    <source>
        <dbReference type="EMBL" id="CAB4138415.1"/>
    </source>
</evidence>
<gene>
    <name evidence="1" type="ORF">UFOVP330_41</name>
</gene>
<reference evidence="1" key="1">
    <citation type="submission" date="2020-04" db="EMBL/GenBank/DDBJ databases">
        <authorList>
            <person name="Chiriac C."/>
            <person name="Salcher M."/>
            <person name="Ghai R."/>
            <person name="Kavagutti S V."/>
        </authorList>
    </citation>
    <scope>NUCLEOTIDE SEQUENCE</scope>
</reference>
<proteinExistence type="predicted"/>
<protein>
    <submittedName>
        <fullName evidence="1">Uncharacterized protein</fullName>
    </submittedName>
</protein>
<sequence>MTQITRVCFRCKTEKPATLEFFYRDSARPLGVSYECKTCLSIRKKGRDRRKERWSNMTVDQREKKKALAQKYAKTNRGRAIYLRKAYQRIDACDLSTDEVMALIAQPCVHCGTTDNPRGLDRIDNKLPHIKGNVAPACAPCNFARGDRFSFAEMQKIGAVIREIMQDRLSNSTPNADRP</sequence>
<name>A0A6J5LVD6_9CAUD</name>